<name>A0ABY3ZHD3_9RHOB</name>
<keyword evidence="4" id="KW-1185">Reference proteome</keyword>
<protein>
    <recommendedName>
        <fullName evidence="2">HTH araC/xylS-type domain-containing protein</fullName>
    </recommendedName>
</protein>
<feature type="compositionally biased region" description="Polar residues" evidence="1">
    <location>
        <begin position="27"/>
        <end position="37"/>
    </location>
</feature>
<dbReference type="EMBL" id="CP085144">
    <property type="protein sequence ID" value="UOA14059.1"/>
    <property type="molecule type" value="Genomic_DNA"/>
</dbReference>
<feature type="domain" description="HTH araC/xylS-type" evidence="2">
    <location>
        <begin position="143"/>
        <end position="186"/>
    </location>
</feature>
<evidence type="ECO:0000259" key="2">
    <source>
        <dbReference type="PROSITE" id="PS01124"/>
    </source>
</evidence>
<evidence type="ECO:0000256" key="1">
    <source>
        <dbReference type="SAM" id="MobiDB-lite"/>
    </source>
</evidence>
<accession>A0ABY3ZHD3</accession>
<dbReference type="PROSITE" id="PS01124">
    <property type="entry name" value="HTH_ARAC_FAMILY_2"/>
    <property type="match status" value="1"/>
</dbReference>
<dbReference type="Gene3D" id="1.10.10.60">
    <property type="entry name" value="Homeodomain-like"/>
    <property type="match status" value="1"/>
</dbReference>
<evidence type="ECO:0000313" key="3">
    <source>
        <dbReference type="EMBL" id="UOA14059.1"/>
    </source>
</evidence>
<gene>
    <name evidence="3" type="ORF">DSM109990_00855</name>
</gene>
<dbReference type="Proteomes" id="UP000831019">
    <property type="component" value="Chromosome"/>
</dbReference>
<feature type="region of interest" description="Disordered" evidence="1">
    <location>
        <begin position="1"/>
        <end position="52"/>
    </location>
</feature>
<dbReference type="InterPro" id="IPR018060">
    <property type="entry name" value="HTH_AraC"/>
</dbReference>
<evidence type="ECO:0000313" key="4">
    <source>
        <dbReference type="Proteomes" id="UP000831019"/>
    </source>
</evidence>
<reference evidence="4" key="1">
    <citation type="journal article" date="2022" name="Microorganisms">
        <title>Beyond the ABCs#Discovery of Three New Plasmid Types in Rhodobacterales (RepQ, RepY, RepW).</title>
        <authorList>
            <person name="Freese H.M."/>
            <person name="Ringel V."/>
            <person name="Overmann J."/>
            <person name="Petersen J."/>
        </authorList>
    </citation>
    <scope>NUCLEOTIDE SEQUENCE [LARGE SCALE GENOMIC DNA]</scope>
    <source>
        <strain evidence="4">DSM 109990</strain>
    </source>
</reference>
<organism evidence="3 4">
    <name type="scientific">Sulfitobacter dubius</name>
    <dbReference type="NCBI Taxonomy" id="218673"/>
    <lineage>
        <taxon>Bacteria</taxon>
        <taxon>Pseudomonadati</taxon>
        <taxon>Pseudomonadota</taxon>
        <taxon>Alphaproteobacteria</taxon>
        <taxon>Rhodobacterales</taxon>
        <taxon>Roseobacteraceae</taxon>
        <taxon>Sulfitobacter</taxon>
    </lineage>
</organism>
<sequence length="186" mass="20233">MYTIDSGHLPDTLSRGQSRDTGRILSISPSLTKNEFAQPSAKPDQPPARASKPTFVLSAASVNRGSMKALSVSAQCITNGRFREAVQAQKPERAQADGQQAKHLSDGQPSNSTAWITHMRIWAPSRATFSTSRLMARSVASAMAKAAGLSRSDFFERFRRQAGRAPVEYATEWRLAVAKTLLRQGG</sequence>
<proteinExistence type="predicted"/>